<protein>
    <submittedName>
        <fullName evidence="1">Uncharacterized protein</fullName>
    </submittedName>
</protein>
<gene>
    <name evidence="1" type="ORF">DPMN_068044</name>
</gene>
<dbReference type="Proteomes" id="UP000828390">
    <property type="component" value="Unassembled WGS sequence"/>
</dbReference>
<organism evidence="1 2">
    <name type="scientific">Dreissena polymorpha</name>
    <name type="common">Zebra mussel</name>
    <name type="synonym">Mytilus polymorpha</name>
    <dbReference type="NCBI Taxonomy" id="45954"/>
    <lineage>
        <taxon>Eukaryota</taxon>
        <taxon>Metazoa</taxon>
        <taxon>Spiralia</taxon>
        <taxon>Lophotrochozoa</taxon>
        <taxon>Mollusca</taxon>
        <taxon>Bivalvia</taxon>
        <taxon>Autobranchia</taxon>
        <taxon>Heteroconchia</taxon>
        <taxon>Euheterodonta</taxon>
        <taxon>Imparidentia</taxon>
        <taxon>Neoheterodontei</taxon>
        <taxon>Myida</taxon>
        <taxon>Dreissenoidea</taxon>
        <taxon>Dreissenidae</taxon>
        <taxon>Dreissena</taxon>
    </lineage>
</organism>
<dbReference type="EMBL" id="JAIWYP010000014">
    <property type="protein sequence ID" value="KAH3708589.1"/>
    <property type="molecule type" value="Genomic_DNA"/>
</dbReference>
<comment type="caution">
    <text evidence="1">The sequence shown here is derived from an EMBL/GenBank/DDBJ whole genome shotgun (WGS) entry which is preliminary data.</text>
</comment>
<reference evidence="1" key="2">
    <citation type="submission" date="2020-11" db="EMBL/GenBank/DDBJ databases">
        <authorList>
            <person name="McCartney M.A."/>
            <person name="Auch B."/>
            <person name="Kono T."/>
            <person name="Mallez S."/>
            <person name="Becker A."/>
            <person name="Gohl D.M."/>
            <person name="Silverstein K.A.T."/>
            <person name="Koren S."/>
            <person name="Bechman K.B."/>
            <person name="Herman A."/>
            <person name="Abrahante J.E."/>
            <person name="Garbe J."/>
        </authorList>
    </citation>
    <scope>NUCLEOTIDE SEQUENCE</scope>
    <source>
        <strain evidence="1">Duluth1</strain>
        <tissue evidence="1">Whole animal</tissue>
    </source>
</reference>
<accession>A0A9D4BTW9</accession>
<dbReference type="AlphaFoldDB" id="A0A9D4BTW9"/>
<evidence type="ECO:0000313" key="2">
    <source>
        <dbReference type="Proteomes" id="UP000828390"/>
    </source>
</evidence>
<keyword evidence="2" id="KW-1185">Reference proteome</keyword>
<evidence type="ECO:0000313" key="1">
    <source>
        <dbReference type="EMBL" id="KAH3708589.1"/>
    </source>
</evidence>
<sequence length="99" mass="11486">MVNVQYYYSLPVRSKDISTKTHCLFGAKTYQPRLIACSEQRHINQDPLPVRSKDISTKTHCLFGAKTYQPRLITCSEQKHIKFDNPYRDIPDILSEKIG</sequence>
<name>A0A9D4BTW9_DREPO</name>
<proteinExistence type="predicted"/>
<reference evidence="1" key="1">
    <citation type="journal article" date="2019" name="bioRxiv">
        <title>The Genome of the Zebra Mussel, Dreissena polymorpha: A Resource for Invasive Species Research.</title>
        <authorList>
            <person name="McCartney M.A."/>
            <person name="Auch B."/>
            <person name="Kono T."/>
            <person name="Mallez S."/>
            <person name="Zhang Y."/>
            <person name="Obille A."/>
            <person name="Becker A."/>
            <person name="Abrahante J.E."/>
            <person name="Garbe J."/>
            <person name="Badalamenti J.P."/>
            <person name="Herman A."/>
            <person name="Mangelson H."/>
            <person name="Liachko I."/>
            <person name="Sullivan S."/>
            <person name="Sone E.D."/>
            <person name="Koren S."/>
            <person name="Silverstein K.A.T."/>
            <person name="Beckman K.B."/>
            <person name="Gohl D.M."/>
        </authorList>
    </citation>
    <scope>NUCLEOTIDE SEQUENCE</scope>
    <source>
        <strain evidence="1">Duluth1</strain>
        <tissue evidence="1">Whole animal</tissue>
    </source>
</reference>